<evidence type="ECO:0000313" key="6">
    <source>
        <dbReference type="EMBL" id="RQM19833.1"/>
    </source>
</evidence>
<keyword evidence="2" id="KW-0813">Transport</keyword>
<dbReference type="SMART" id="SM00233">
    <property type="entry name" value="PH"/>
    <property type="match status" value="2"/>
</dbReference>
<evidence type="ECO:0000256" key="4">
    <source>
        <dbReference type="SAM" id="MobiDB-lite"/>
    </source>
</evidence>
<feature type="region of interest" description="Disordered" evidence="4">
    <location>
        <begin position="348"/>
        <end position="380"/>
    </location>
</feature>
<reference evidence="6" key="1">
    <citation type="submission" date="2018-07" db="EMBL/GenBank/DDBJ databases">
        <title>Annotation of Aphanomyces astaci genome assembly.</title>
        <authorList>
            <person name="Studholme D.J."/>
        </authorList>
    </citation>
    <scope>NUCLEOTIDE SEQUENCE [LARGE SCALE GENOMIC DNA]</scope>
    <source>
        <strain evidence="6">Pc</strain>
    </source>
</reference>
<dbReference type="Proteomes" id="UP000284702">
    <property type="component" value="Unassembled WGS sequence"/>
</dbReference>
<dbReference type="InterPro" id="IPR009543">
    <property type="entry name" value="VPS13_VAB"/>
</dbReference>
<accession>A0A425CS14</accession>
<evidence type="ECO:0000256" key="3">
    <source>
        <dbReference type="ARBA" id="ARBA00023055"/>
    </source>
</evidence>
<evidence type="ECO:0000259" key="5">
    <source>
        <dbReference type="PROSITE" id="PS50003"/>
    </source>
</evidence>
<dbReference type="Pfam" id="PF12624">
    <property type="entry name" value="VPS13_N"/>
    <property type="match status" value="1"/>
</dbReference>
<organism evidence="6 7">
    <name type="scientific">Aphanomyces astaci</name>
    <name type="common">Crayfish plague agent</name>
    <dbReference type="NCBI Taxonomy" id="112090"/>
    <lineage>
        <taxon>Eukaryota</taxon>
        <taxon>Sar</taxon>
        <taxon>Stramenopiles</taxon>
        <taxon>Oomycota</taxon>
        <taxon>Saprolegniomycetes</taxon>
        <taxon>Saprolegniales</taxon>
        <taxon>Verrucalvaceae</taxon>
        <taxon>Aphanomyces</taxon>
    </lineage>
</organism>
<dbReference type="PROSITE" id="PS50003">
    <property type="entry name" value="PH_DOMAIN"/>
    <property type="match status" value="1"/>
</dbReference>
<dbReference type="GO" id="GO:0045053">
    <property type="term" value="P:protein retention in Golgi apparatus"/>
    <property type="evidence" value="ECO:0007669"/>
    <property type="project" value="TreeGrafter"/>
</dbReference>
<dbReference type="EMBL" id="MZMZ02004146">
    <property type="protein sequence ID" value="RQM19833.1"/>
    <property type="molecule type" value="Genomic_DNA"/>
</dbReference>
<feature type="compositionally biased region" description="Polar residues" evidence="4">
    <location>
        <begin position="353"/>
        <end position="365"/>
    </location>
</feature>
<evidence type="ECO:0000256" key="1">
    <source>
        <dbReference type="ARBA" id="ARBA00006545"/>
    </source>
</evidence>
<comment type="similarity">
    <text evidence="1">Belongs to the VPS13 family.</text>
</comment>
<dbReference type="VEuPathDB" id="FungiDB:H257_01105"/>
<keyword evidence="3" id="KW-0445">Lipid transport</keyword>
<dbReference type="InterPro" id="IPR001849">
    <property type="entry name" value="PH_domain"/>
</dbReference>
<dbReference type="GO" id="GO:0006623">
    <property type="term" value="P:protein targeting to vacuole"/>
    <property type="evidence" value="ECO:0007669"/>
    <property type="project" value="TreeGrafter"/>
</dbReference>
<evidence type="ECO:0000313" key="7">
    <source>
        <dbReference type="Proteomes" id="UP000284702"/>
    </source>
</evidence>
<feature type="domain" description="PH" evidence="5">
    <location>
        <begin position="1238"/>
        <end position="1386"/>
    </location>
</feature>
<keyword evidence="7" id="KW-1185">Reference proteome</keyword>
<protein>
    <recommendedName>
        <fullName evidence="5">PH domain-containing protein</fullName>
    </recommendedName>
</protein>
<dbReference type="PANTHER" id="PTHR16166:SF93">
    <property type="entry name" value="INTERMEMBRANE LIPID TRANSFER PROTEIN VPS13"/>
    <property type="match status" value="1"/>
</dbReference>
<name>A0A425CS14_APHAT</name>
<sequence length="3551" mass="397689">MPKQFTIVYIPADEGTELQEWHLDLPQDVDGQIACLTERLRAHFKGKTGAASTDEQKDAFRQQIIKQVWRTSPVVLNHATHIVNVYMYYPHLCIHPTQRNVTVVVQMESLVDSIPLILNTPAVKYVGVNLYVDDKGTAKNLPVNLRASAIAQACGKMLEVRGDAFIARLFDNDDAFVRLDFTLSEINADAEWIKIAQRQSSGNSQSASSAAASGRQCASPSMIEGRLKAIVANLLGDWIESDKLDLSINIWNDENVRFENVNLKDSIIPVSAPFRLKAGLIGSLTMNIPFKTFGTTPAKITLTDVLVVLSPRNLDDVEKVQEIESLKEEKKAALEKDVLERIHGPPIDKTVVVQDSQPPSTSTTDAKTKPAKSKKDAPESQGYYGADGFFGRLVTRLMDNLHIEFKNVHIRFEGVDTSRDLSQAPRSASGKYAVGCSIGALYAETTGSNWIAKARNEADPESGNHVVWKLIQATNMSAYVDPHALHFVHSSKHPKVLHATLFRLKAMADPATDLRWWKKQATDADAHTHRFVLAPFHVTLKLTMNIDVKDDQTVDDTPHYSAVFELSKLVAMADDEQMVLVTHVLGLFTLHDQWRHAIAQRVRSDEREHYTTTLNDQYLVLWEALHKVYTKQPKWDLVKKTDAWKQLQALEQLVSVDAAIAMRNAAAFEDDDVTMDPDMSRTSLHDLGEVFGIPAPQINVKFQRGELGLKMHLNARHEPVVDECYGQAKTKTAIKPGLLLVKMDGQDLSSLVSFATIDELIQHLHAKTQLASCVLTFRHPQVQASIVTPKQLVSILDVCAPHVELRLVLTPLKQVVASAVFHAVDLSIRGFGPGWFSFHRYRLSARHFYLQESVSSPHRNQCLASSIDQIKHPKDVRPIFVLDMNCLETDHPSLPAGPPPPTTTTAATDGFTYATQYGLHVGDLIVIYERTKMLAFTRALSDFAARAFGPAAATPRPVANSSTTSAMLLQADTPLRLRYDFSIQSLRVFVKAPGVQPRQRATRAESVAINPTTSRSIFSQLTLHKAGGMGLNDWLKDTLMLERVVAAVIHLQRYVRGRNIRRFALPSRRPLYPPALPPDAHDVHPDTERQGGYLYVHDYRLGCRRWMPLFVVLDKTTGVLGLYRKASCLDDDMVELWPMEHCVDVAIRPKDQTSITAPCFASPMHFLEIKFRTTKFVTNAFGNAAHTVMDTLELLVASADPSSISMWHSALNGFKVGDVTSVPRAPTLGLRKCMVDARGAYRGWLFRQDLTLAFRRWHEHFVYVDECGQLRFYEDNTARVLIDQEMVENIVSVVHVGNVVDLVNWEGAQPPRLEGAGPVRLQSLDVNHLGPAGELEGRLSYCIEVTIVDKADDPSTKPNTSRSFLLASYSYEEIADWRHVLWEKRMACRRDMSIQHLRRPAPNKMVSWPTWWRAHLGVRFSNTAKPNHNVRTMYANLHKWISLYTNHVSGTIYLHDPAPSSGLSMEQAGALVADVRMGRLEVRDRRSAKPHCLVYIGDTFLEFERGKLKAVAINAEQLQDKGQFSLALQFCGPQMKDKFDGDNVKPGLCLGVQLSGCILPQAFQQVVADALCELAPLWDNPTPPPPPASSSVSSEPYIRCHEVTVDIRIGMFEAYVEEKHCVAKFVMEGNALSYFASTDCERMRLALASTSLHVMTTENQLRLAQVDGFVVEYDLAMHSLDRTTSISIDQVKLEADRRMRVLYQLFEAFQLFEDDYDDDDFDGGNDYTPDDNLSMVAPSPLSSPVPHVPPSDSTRPRHVRNESGVSVRSQRSLRAHPRSQTGRNSEFFQTLSYIQPLLSYQAYVVLLHTYSATFWAGTKDVIDVECKRVVFEVVKRSLSLVALDTYIPVIKFSVSDIQSRARTSTEFRGDFDVDATVTFSARYYNNALADWETVVEPWQVVGHVSKPLGGVGMPLTVDFNARHRLNVNFTEALVRLVVSVTKHQKPSSMKNADRIFPSSSESSECVNVINNLGVPLRLANLNTTNPGVLTVEIRDGWSLPTYTRFHDAKVEVIMLPWWNPQETSTPLASLNCTFQLKYGGANAGVAPKLRLNVRLHGKDTDHGSVELNLAGNLMGTDKLDTKRVKFCQWHRLRDPRGVVTGEVLVALHFTPTLPLTKGSTVQTVLSGGSLMVDPFRLGSGGVDMRDSTDGDSTLKIKVPERIRNGYVPPLALEVVVDGRPRSLLCPLQRAGKFFIKGEGVLAEVKVAQRDELRRVLMLSSPKQVKNMTNVVVNVGTFPLAECDSSALDGLPLPVSARGRSISIPSVPRLEAMVPVNPGRKYSLPLGALYSDNLYGVMLQVQNSKRTKIAELATLQDQVGCHVVYLAPVHHEDCGYCFFMEISSHMRNVYREEQFDTESTASDIISHDSKYQIRLHAGFVFENALPIRLKYKLKVPSRQETATTIVVKPVAEGTLAPGDEVELLHFHKQAYLYLCAPDEASSWTPPISLAKCISQEGTTISNQTISRADEPEQRRSADTLEFIRESPVANDIVRSIVHLFTARLDYTVADNGSPRTVIFCSVWVYNYSHVNDLLVRCSENMIVTCPTMKDQPKPRLMDCPTLALELNTLMNHEPGRWSERIHAGVVGVQKSLTLKGAQRQKHEVGVAIQRPMGQFHRTAQVIISSRYVVVNYTRLQFVMASEAHGRGRHVEIAADTIETPFDYFGDLKKLTGKTVCLKAGGGSDRNYLSSDRWSGLFSIENEDEFSLWLPGARIDDPATPSVPRVRVKVHTVGATILIKLSRDDPPMLSVQNNTDKAVKLSQVHQHESMIVPPMSTSTFAWESPDSPRKVSCCMFMEQTAMGKWTTPTKTKVCDFDSLDSEEAVVWEDKRHRRHFAAEVKFNASSRVLVFRNAEFNDFRRSKFKLEVKVVAVRRHVDGSTPTGIPKEALVSLHTDARDSQRQITPSAAMKGHGVYRFEYDMVFPCVARPRQLFVELYEQETSSTSLQLDIDDQPPLSVTPDHVSPRISTLFQRMPDDNQPPGGDGDNDLVVDLQWESPMSSSWTDFAPLSQPAEYVLPPPPKQKELVGMVDMKIPNKMWKQLRTTDRKLGDLDGSWWPLIHPDGTAVGTVQLAIKCTMVNQDKDDDRRSHYRDGVIMNMHLSSFGVSFVHNTNRLDVAYFVLQRVNVMYENHKGTSEVSLFVGNVQMDNQMDRKVVLGPRGYKRKEGVSVRLRDRWRQCLSHKHKKLLEQFDIAMLPVVQLRMLYNDTCSAGSFHVELVELVLQELEITTDEKFVVNLISVFQGLESLSSSETFESVLDKRVVYSDIDAKPITDGMYIEQLDVESIRILFSLELNGGKHIATLGPSGRRLATYLPVSNVKDLRLYFSKLLFTHIYDSQTVIVDKLYRHYMQQALLVVLQGLYTVTLFVNPFRIIYRLGHGVLEVVRLPARGLASGSPVELLSGAYLGVRSLAMNTISASYEAVAGATGAVSSIITPMIFNPAKKHKFQEEMVNFQRAVMTEVDAFDAAEEQHMTKTIVRAPRTFSSIGLLVEYGPGSLPMDEQARVDLKAAVILQTWWRRCLLVNALYNKANSLKAAVQVEPPATSWECRMM</sequence>
<feature type="region of interest" description="Disordered" evidence="4">
    <location>
        <begin position="1720"/>
        <end position="1781"/>
    </location>
</feature>
<evidence type="ECO:0000256" key="2">
    <source>
        <dbReference type="ARBA" id="ARBA00022448"/>
    </source>
</evidence>
<dbReference type="VEuPathDB" id="FungiDB:H257_01106"/>
<dbReference type="PANTHER" id="PTHR16166">
    <property type="entry name" value="VACUOLAR PROTEIN SORTING-ASSOCIATED PROTEIN VPS13"/>
    <property type="match status" value="1"/>
</dbReference>
<dbReference type="Pfam" id="PF25036">
    <property type="entry name" value="VPS13_VAB"/>
    <property type="match status" value="1"/>
</dbReference>
<gene>
    <name evidence="6" type="ORF">B5M09_003000</name>
</gene>
<dbReference type="InterPro" id="IPR026854">
    <property type="entry name" value="VPS13_N"/>
</dbReference>
<feature type="compositionally biased region" description="Low complexity" evidence="4">
    <location>
        <begin position="1724"/>
        <end position="1740"/>
    </location>
</feature>
<dbReference type="InterPro" id="IPR026847">
    <property type="entry name" value="VPS13"/>
</dbReference>
<dbReference type="GO" id="GO:0006869">
    <property type="term" value="P:lipid transport"/>
    <property type="evidence" value="ECO:0007669"/>
    <property type="project" value="UniProtKB-KW"/>
</dbReference>
<comment type="caution">
    <text evidence="6">The sequence shown here is derived from an EMBL/GenBank/DDBJ whole genome shotgun (WGS) entry which is preliminary data.</text>
</comment>
<proteinExistence type="inferred from homology"/>